<dbReference type="Gene3D" id="3.90.550.10">
    <property type="entry name" value="Spore Coat Polysaccharide Biosynthesis Protein SpsA, Chain A"/>
    <property type="match status" value="1"/>
</dbReference>
<accession>A0ABX6NEM4</accession>
<dbReference type="CDD" id="cd02513">
    <property type="entry name" value="CMP-NeuAc_Synthase"/>
    <property type="match status" value="1"/>
</dbReference>
<dbReference type="SUPFAM" id="SSF53448">
    <property type="entry name" value="Nucleotide-diphospho-sugar transferases"/>
    <property type="match status" value="1"/>
</dbReference>
<sequence>MTTVTALLPMKAHSERVPGKNTRVIVGRPLFHWVLSALLASPHISRVVINTDSEPIAQDAAGISEHVHIHVRPAELCGDDVSMNRIIAHDVALLGEGHYLQAHATSPLLTPETISRAVAQYFAALSGHDSLFGVTRLQTRLYSAGGSPMNHDPATLLRTQDLEPVFEENSSLYLFSAEGFRRANDNRIGTSAAMFEVGRIEAVDIDDEADWILAETLLEMRRRGDIA</sequence>
<reference evidence="1 2" key="1">
    <citation type="submission" date="2019-04" db="EMBL/GenBank/DDBJ databases">
        <title>Isolation and culture of sulfate reducing bacteria from the cold seep of the South China Sea.</title>
        <authorList>
            <person name="Sun C."/>
            <person name="Liu R."/>
        </authorList>
    </citation>
    <scope>NUCLEOTIDE SEQUENCE [LARGE SCALE GENOMIC DNA]</scope>
    <source>
        <strain evidence="1 2">CS1</strain>
    </source>
</reference>
<dbReference type="InterPro" id="IPR003329">
    <property type="entry name" value="Cytidylyl_trans"/>
</dbReference>
<dbReference type="RefSeq" id="WP_171267157.1">
    <property type="nucleotide sequence ID" value="NZ_CP039543.1"/>
</dbReference>
<name>A0ABX6NEM4_9BACT</name>
<dbReference type="EMBL" id="CP039543">
    <property type="protein sequence ID" value="QJT09059.1"/>
    <property type="molecule type" value="Genomic_DNA"/>
</dbReference>
<dbReference type="InterPro" id="IPR050793">
    <property type="entry name" value="CMP-NeuNAc_synthase"/>
</dbReference>
<evidence type="ECO:0000313" key="1">
    <source>
        <dbReference type="EMBL" id="QJT09059.1"/>
    </source>
</evidence>
<dbReference type="Pfam" id="PF02348">
    <property type="entry name" value="CTP_transf_3"/>
    <property type="match status" value="1"/>
</dbReference>
<dbReference type="PANTHER" id="PTHR21485">
    <property type="entry name" value="HAD SUPERFAMILY MEMBERS CMAS AND KDSC"/>
    <property type="match status" value="1"/>
</dbReference>
<keyword evidence="1" id="KW-0808">Transferase</keyword>
<dbReference type="GO" id="GO:0016779">
    <property type="term" value="F:nucleotidyltransferase activity"/>
    <property type="evidence" value="ECO:0007669"/>
    <property type="project" value="UniProtKB-KW"/>
</dbReference>
<dbReference type="InterPro" id="IPR029044">
    <property type="entry name" value="Nucleotide-diphossugar_trans"/>
</dbReference>
<protein>
    <submittedName>
        <fullName evidence="1">Acylneuraminate cytidylyltransferase family protein</fullName>
    </submittedName>
</protein>
<organism evidence="1 2">
    <name type="scientific">Oceanidesulfovibrio marinus</name>
    <dbReference type="NCBI Taxonomy" id="370038"/>
    <lineage>
        <taxon>Bacteria</taxon>
        <taxon>Pseudomonadati</taxon>
        <taxon>Thermodesulfobacteriota</taxon>
        <taxon>Desulfovibrionia</taxon>
        <taxon>Desulfovibrionales</taxon>
        <taxon>Desulfovibrionaceae</taxon>
        <taxon>Oceanidesulfovibrio</taxon>
    </lineage>
</organism>
<gene>
    <name evidence="1" type="ORF">E8L03_09005</name>
</gene>
<keyword evidence="1" id="KW-0548">Nucleotidyltransferase</keyword>
<proteinExistence type="predicted"/>
<dbReference type="Proteomes" id="UP000503251">
    <property type="component" value="Chromosome"/>
</dbReference>
<evidence type="ECO:0000313" key="2">
    <source>
        <dbReference type="Proteomes" id="UP000503251"/>
    </source>
</evidence>
<dbReference type="PANTHER" id="PTHR21485:SF6">
    <property type="entry name" value="N-ACYLNEURAMINATE CYTIDYLYLTRANSFERASE-RELATED"/>
    <property type="match status" value="1"/>
</dbReference>
<keyword evidence="2" id="KW-1185">Reference proteome</keyword>